<name>A0A1Y1JIB7_PLAGO</name>
<feature type="region of interest" description="Disordered" evidence="1">
    <location>
        <begin position="175"/>
        <end position="229"/>
    </location>
</feature>
<accession>A0A1Y1JIB7</accession>
<keyword evidence="4" id="KW-1185">Reference proteome</keyword>
<gene>
    <name evidence="3" type="ORF">PGO_070980</name>
</gene>
<evidence type="ECO:0000256" key="2">
    <source>
        <dbReference type="SAM" id="Phobius"/>
    </source>
</evidence>
<dbReference type="AlphaFoldDB" id="A0A1Y1JIB7"/>
<evidence type="ECO:0000313" key="3">
    <source>
        <dbReference type="EMBL" id="GAW80183.1"/>
    </source>
</evidence>
<dbReference type="EMBL" id="BDQF01000008">
    <property type="protein sequence ID" value="GAW80183.1"/>
    <property type="molecule type" value="Genomic_DNA"/>
</dbReference>
<protein>
    <submittedName>
        <fullName evidence="3">Uncharacterized protein</fullName>
    </submittedName>
</protein>
<dbReference type="Proteomes" id="UP000195521">
    <property type="component" value="Unassembled WGS sequence"/>
</dbReference>
<sequence>MDAIKTFMPVVVGSFGLTLSSYLFYKDKKKEKWKHIDGYVDDVVLKYGSNLLQGTFYLNIRYFFYINNEKIEDSKEYKIYVHLIKNKNKKNIETNEYTQNIFQQVSKEKYIKICYNPYDVKQSEPLIYIHENEIISREKLINKMKNKFNRIKIGAAKMVNLDKVMGNYSAHDKSAQSIDEKKSANISEDISSDKTNEKKKKKKKSSSNPTDIQNELHATNNKEPSQSTNKKTISEYDINNIFPFYMFSCSLFLFMSFFLKKRIHFVRKSILEQKRNITKC</sequence>
<feature type="compositionally biased region" description="Polar residues" evidence="1">
    <location>
        <begin position="208"/>
        <end position="229"/>
    </location>
</feature>
<feature type="transmembrane region" description="Helical" evidence="2">
    <location>
        <begin position="6"/>
        <end position="25"/>
    </location>
</feature>
<proteinExistence type="predicted"/>
<dbReference type="OMA" id="LFPIYMF"/>
<keyword evidence="2" id="KW-0812">Transmembrane</keyword>
<reference evidence="4" key="1">
    <citation type="submission" date="2017-04" db="EMBL/GenBank/DDBJ databases">
        <title>Plasmodium gonderi genome.</title>
        <authorList>
            <person name="Arisue N."/>
            <person name="Honma H."/>
            <person name="Kawai S."/>
            <person name="Tougan T."/>
            <person name="Tanabe K."/>
            <person name="Horii T."/>
        </authorList>
    </citation>
    <scope>NUCLEOTIDE SEQUENCE [LARGE SCALE GENOMIC DNA]</scope>
    <source>
        <strain evidence="4">ATCC 30045</strain>
    </source>
</reference>
<evidence type="ECO:0000313" key="4">
    <source>
        <dbReference type="Proteomes" id="UP000195521"/>
    </source>
</evidence>
<evidence type="ECO:0000256" key="1">
    <source>
        <dbReference type="SAM" id="MobiDB-lite"/>
    </source>
</evidence>
<keyword evidence="2" id="KW-1133">Transmembrane helix</keyword>
<organism evidence="3 4">
    <name type="scientific">Plasmodium gonderi</name>
    <dbReference type="NCBI Taxonomy" id="77519"/>
    <lineage>
        <taxon>Eukaryota</taxon>
        <taxon>Sar</taxon>
        <taxon>Alveolata</taxon>
        <taxon>Apicomplexa</taxon>
        <taxon>Aconoidasida</taxon>
        <taxon>Haemosporida</taxon>
        <taxon>Plasmodiidae</taxon>
        <taxon>Plasmodium</taxon>
        <taxon>Plasmodium (Plasmodium)</taxon>
    </lineage>
</organism>
<comment type="caution">
    <text evidence="3">The sequence shown here is derived from an EMBL/GenBank/DDBJ whole genome shotgun (WGS) entry which is preliminary data.</text>
</comment>
<dbReference type="RefSeq" id="XP_028542772.1">
    <property type="nucleotide sequence ID" value="XM_028686971.1"/>
</dbReference>
<keyword evidence="2" id="KW-0472">Membrane</keyword>
<feature type="transmembrane region" description="Helical" evidence="2">
    <location>
        <begin position="240"/>
        <end position="259"/>
    </location>
</feature>
<dbReference type="GeneID" id="39746896"/>
<dbReference type="OrthoDB" id="376327at2759"/>